<dbReference type="InterPro" id="IPR020598">
    <property type="entry name" value="rRNA_Ade_methylase_Trfase_N"/>
</dbReference>
<dbReference type="PROSITE" id="PS01131">
    <property type="entry name" value="RRNA_A_DIMETH"/>
    <property type="match status" value="1"/>
</dbReference>
<dbReference type="GO" id="GO:0000179">
    <property type="term" value="F:rRNA (adenine-N6,N6-)-dimethyltransferase activity"/>
    <property type="evidence" value="ECO:0007669"/>
    <property type="project" value="InterPro"/>
</dbReference>
<dbReference type="GO" id="GO:0003723">
    <property type="term" value="F:RNA binding"/>
    <property type="evidence" value="ECO:0007669"/>
    <property type="project" value="UniProtKB-KW"/>
</dbReference>
<dbReference type="InterPro" id="IPR020596">
    <property type="entry name" value="rRNA_Ade_Mease_Trfase_CS"/>
</dbReference>
<feature type="non-terminal residue" evidence="6">
    <location>
        <position position="1"/>
    </location>
</feature>
<keyword evidence="4" id="KW-0694">RNA-binding</keyword>
<keyword evidence="1" id="KW-0489">Methyltransferase</keyword>
<dbReference type="PANTHER" id="PTHR11727:SF7">
    <property type="entry name" value="DIMETHYLADENOSINE TRANSFERASE-RELATED"/>
    <property type="match status" value="1"/>
</dbReference>
<dbReference type="EMBL" id="BARV01004628">
    <property type="protein sequence ID" value="GAI05212.1"/>
    <property type="molecule type" value="Genomic_DNA"/>
</dbReference>
<gene>
    <name evidence="6" type="ORF">S06H3_10130</name>
</gene>
<keyword evidence="2" id="KW-0808">Transferase</keyword>
<comment type="caution">
    <text evidence="6">The sequence shown here is derived from an EMBL/GenBank/DDBJ whole genome shotgun (WGS) entry which is preliminary data.</text>
</comment>
<dbReference type="Pfam" id="PF00398">
    <property type="entry name" value="RrnaAD"/>
    <property type="match status" value="1"/>
</dbReference>
<protein>
    <recommendedName>
        <fullName evidence="5">Ribosomal RNA adenine methylase transferase N-terminal domain-containing protein</fullName>
    </recommendedName>
</protein>
<organism evidence="6">
    <name type="scientific">marine sediment metagenome</name>
    <dbReference type="NCBI Taxonomy" id="412755"/>
    <lineage>
        <taxon>unclassified sequences</taxon>
        <taxon>metagenomes</taxon>
        <taxon>ecological metagenomes</taxon>
    </lineage>
</organism>
<sequence length="149" mass="15977">GLFGFGMNKSPNSLLAQTRRLLRQSDLRARKGLGQHFLIDQGVLETIISAAELSPDDIVLEVGPGLGILTRELATKAGGVIAIELDDKLAALLKKTLASFNNVTIVNDNVLKLEPKPGRVPISRMVLTAPILPPPTFLISAPFTSRAIM</sequence>
<evidence type="ECO:0000259" key="5">
    <source>
        <dbReference type="SMART" id="SM00650"/>
    </source>
</evidence>
<name>X1KDU4_9ZZZZ</name>
<evidence type="ECO:0000256" key="2">
    <source>
        <dbReference type="ARBA" id="ARBA00022679"/>
    </source>
</evidence>
<dbReference type="Gene3D" id="3.40.50.150">
    <property type="entry name" value="Vaccinia Virus protein VP39"/>
    <property type="match status" value="1"/>
</dbReference>
<accession>X1KDU4</accession>
<dbReference type="PROSITE" id="PS51689">
    <property type="entry name" value="SAM_RNA_A_N6_MT"/>
    <property type="match status" value="1"/>
</dbReference>
<dbReference type="SMART" id="SM00650">
    <property type="entry name" value="rADc"/>
    <property type="match status" value="1"/>
</dbReference>
<reference evidence="6" key="1">
    <citation type="journal article" date="2014" name="Front. Microbiol.">
        <title>High frequency of phylogenetically diverse reductive dehalogenase-homologous genes in deep subseafloor sedimentary metagenomes.</title>
        <authorList>
            <person name="Kawai M."/>
            <person name="Futagami T."/>
            <person name="Toyoda A."/>
            <person name="Takaki Y."/>
            <person name="Nishi S."/>
            <person name="Hori S."/>
            <person name="Arai W."/>
            <person name="Tsubouchi T."/>
            <person name="Morono Y."/>
            <person name="Uchiyama I."/>
            <person name="Ito T."/>
            <person name="Fujiyama A."/>
            <person name="Inagaki F."/>
            <person name="Takami H."/>
        </authorList>
    </citation>
    <scope>NUCLEOTIDE SEQUENCE</scope>
    <source>
        <strain evidence="6">Expedition CK06-06</strain>
    </source>
</reference>
<evidence type="ECO:0000256" key="1">
    <source>
        <dbReference type="ARBA" id="ARBA00022603"/>
    </source>
</evidence>
<proteinExistence type="predicted"/>
<dbReference type="SUPFAM" id="SSF53335">
    <property type="entry name" value="S-adenosyl-L-methionine-dependent methyltransferases"/>
    <property type="match status" value="1"/>
</dbReference>
<dbReference type="CDD" id="cd02440">
    <property type="entry name" value="AdoMet_MTases"/>
    <property type="match status" value="1"/>
</dbReference>
<dbReference type="AlphaFoldDB" id="X1KDU4"/>
<evidence type="ECO:0000256" key="3">
    <source>
        <dbReference type="ARBA" id="ARBA00022691"/>
    </source>
</evidence>
<keyword evidence="3" id="KW-0949">S-adenosyl-L-methionine</keyword>
<dbReference type="InterPro" id="IPR029063">
    <property type="entry name" value="SAM-dependent_MTases_sf"/>
</dbReference>
<evidence type="ECO:0000313" key="6">
    <source>
        <dbReference type="EMBL" id="GAI05212.1"/>
    </source>
</evidence>
<dbReference type="InterPro" id="IPR001737">
    <property type="entry name" value="KsgA/Erm"/>
</dbReference>
<evidence type="ECO:0000256" key="4">
    <source>
        <dbReference type="ARBA" id="ARBA00022884"/>
    </source>
</evidence>
<dbReference type="GO" id="GO:0005829">
    <property type="term" value="C:cytosol"/>
    <property type="evidence" value="ECO:0007669"/>
    <property type="project" value="TreeGrafter"/>
</dbReference>
<dbReference type="PANTHER" id="PTHR11727">
    <property type="entry name" value="DIMETHYLADENOSINE TRANSFERASE"/>
    <property type="match status" value="1"/>
</dbReference>
<feature type="domain" description="Ribosomal RNA adenine methylase transferase N-terminal" evidence="5">
    <location>
        <begin position="43"/>
        <end position="147"/>
    </location>
</feature>